<evidence type="ECO:0000313" key="4">
    <source>
        <dbReference type="EMBL" id="MCH6164852.1"/>
    </source>
</evidence>
<dbReference type="InterPro" id="IPR036388">
    <property type="entry name" value="WH-like_DNA-bd_sf"/>
</dbReference>
<feature type="region of interest" description="Disordered" evidence="1">
    <location>
        <begin position="63"/>
        <end position="83"/>
    </location>
</feature>
<comment type="caution">
    <text evidence="4">The sequence shown here is derived from an EMBL/GenBank/DDBJ whole genome shotgun (WGS) entry which is preliminary data.</text>
</comment>
<dbReference type="PANTHER" id="PTHR10948:SF23">
    <property type="entry name" value="TRANSPOSASE INSI FOR INSERTION SEQUENCE ELEMENT IS30A-RELATED"/>
    <property type="match status" value="1"/>
</dbReference>
<dbReference type="PANTHER" id="PTHR10948">
    <property type="entry name" value="TRANSPOSASE"/>
    <property type="match status" value="1"/>
</dbReference>
<evidence type="ECO:0000256" key="1">
    <source>
        <dbReference type="SAM" id="MobiDB-lite"/>
    </source>
</evidence>
<dbReference type="InterPro" id="IPR025246">
    <property type="entry name" value="IS30-like_HTH"/>
</dbReference>
<sequence>MPGGRLTSQDRRLIADGLAEGLGYAEIARRLARPTSTVSREVARNGGLHGYRADEATRLTTRRARRRASVPPGGALAVSGADGDDAETVRGFEEQFVMMVVQTGLPRMAARVLACLYISDSASLTAAELVARLRVSPASISTAISYLEGLELVRRERDALQRRERYIIDDDVWSRSWSASVRANAMWVETARRGVEVFGAGTPVGSRLEALGQFFERIYYGMLGGDLMVDAGDALTVLAALVHSAEPLTPYELAAVLDWPLDRVADALRDAEEHPEIADPVALRRTPAGAYTVTARPDRLTTAQWKALDHARLRAQ</sequence>
<gene>
    <name evidence="4" type="ORF">MMF94_04070</name>
</gene>
<reference evidence="4 5" key="1">
    <citation type="submission" date="2022-03" db="EMBL/GenBank/DDBJ databases">
        <title>Pseudonocardia alaer sp. nov., a novel actinomycete isolated from reed forest soil.</title>
        <authorList>
            <person name="Wang L."/>
        </authorList>
    </citation>
    <scope>NUCLEOTIDE SEQUENCE [LARGE SCALE GENOMIC DNA]</scope>
    <source>
        <strain evidence="4 5">Y-16303</strain>
    </source>
</reference>
<dbReference type="Proteomes" id="UP001299970">
    <property type="component" value="Unassembled WGS sequence"/>
</dbReference>
<evidence type="ECO:0000259" key="3">
    <source>
        <dbReference type="Pfam" id="PF13936"/>
    </source>
</evidence>
<protein>
    <submittedName>
        <fullName evidence="4">MarR family transcriptional regulator</fullName>
    </submittedName>
</protein>
<dbReference type="Pfam" id="PF12802">
    <property type="entry name" value="MarR_2"/>
    <property type="match status" value="1"/>
</dbReference>
<name>A0ABS9T8J2_9PSEU</name>
<dbReference type="Pfam" id="PF13936">
    <property type="entry name" value="HTH_38"/>
    <property type="match status" value="1"/>
</dbReference>
<feature type="domain" description="Transposase IS30-like HTH" evidence="3">
    <location>
        <begin position="5"/>
        <end position="45"/>
    </location>
</feature>
<dbReference type="InterPro" id="IPR000835">
    <property type="entry name" value="HTH_MarR-typ"/>
</dbReference>
<evidence type="ECO:0000259" key="2">
    <source>
        <dbReference type="Pfam" id="PF12802"/>
    </source>
</evidence>
<keyword evidence="5" id="KW-1185">Reference proteome</keyword>
<organism evidence="4 5">
    <name type="scientific">Pseudonocardia alaniniphila</name>
    <dbReference type="NCBI Taxonomy" id="75291"/>
    <lineage>
        <taxon>Bacteria</taxon>
        <taxon>Bacillati</taxon>
        <taxon>Actinomycetota</taxon>
        <taxon>Actinomycetes</taxon>
        <taxon>Pseudonocardiales</taxon>
        <taxon>Pseudonocardiaceae</taxon>
        <taxon>Pseudonocardia</taxon>
    </lineage>
</organism>
<dbReference type="RefSeq" id="WP_241034874.1">
    <property type="nucleotide sequence ID" value="NZ_BAAAJF010000009.1"/>
</dbReference>
<proteinExistence type="predicted"/>
<dbReference type="InterPro" id="IPR036390">
    <property type="entry name" value="WH_DNA-bd_sf"/>
</dbReference>
<feature type="domain" description="HTH marR-type" evidence="2">
    <location>
        <begin position="104"/>
        <end position="164"/>
    </location>
</feature>
<dbReference type="EMBL" id="JAKXMK010000003">
    <property type="protein sequence ID" value="MCH6164852.1"/>
    <property type="molecule type" value="Genomic_DNA"/>
</dbReference>
<dbReference type="InterPro" id="IPR051917">
    <property type="entry name" value="Transposase-Integrase"/>
</dbReference>
<evidence type="ECO:0000313" key="5">
    <source>
        <dbReference type="Proteomes" id="UP001299970"/>
    </source>
</evidence>
<dbReference type="Gene3D" id="1.10.10.10">
    <property type="entry name" value="Winged helix-like DNA-binding domain superfamily/Winged helix DNA-binding domain"/>
    <property type="match status" value="1"/>
</dbReference>
<accession>A0ABS9T8J2</accession>
<dbReference type="SUPFAM" id="SSF46785">
    <property type="entry name" value="Winged helix' DNA-binding domain"/>
    <property type="match status" value="1"/>
</dbReference>